<dbReference type="AlphaFoldDB" id="A0A4R9K5W1"/>
<evidence type="ECO:0000256" key="3">
    <source>
        <dbReference type="PIRSR" id="PIRSR000390-2"/>
    </source>
</evidence>
<dbReference type="InterPro" id="IPR000653">
    <property type="entry name" value="DegT/StrS_aminotransferase"/>
</dbReference>
<dbReference type="PANTHER" id="PTHR30244:SF34">
    <property type="entry name" value="DTDP-4-AMINO-4,6-DIDEOXYGALACTOSE TRANSAMINASE"/>
    <property type="match status" value="1"/>
</dbReference>
<dbReference type="InterPro" id="IPR015421">
    <property type="entry name" value="PyrdxlP-dep_Trfase_major"/>
</dbReference>
<dbReference type="Gene3D" id="3.90.1150.10">
    <property type="entry name" value="Aspartate Aminotransferase, domain 1"/>
    <property type="match status" value="1"/>
</dbReference>
<dbReference type="RefSeq" id="WP_135623447.1">
    <property type="nucleotide sequence ID" value="NZ_RQGD01000023.1"/>
</dbReference>
<protein>
    <submittedName>
        <fullName evidence="5">DegT/DnrJ/EryC1/StrS family aminotransferase</fullName>
    </submittedName>
</protein>
<dbReference type="GO" id="GO:0008483">
    <property type="term" value="F:transaminase activity"/>
    <property type="evidence" value="ECO:0007669"/>
    <property type="project" value="UniProtKB-KW"/>
</dbReference>
<keyword evidence="5" id="KW-0032">Aminotransferase</keyword>
<organism evidence="5 6">
    <name type="scientific">Leptospira ognonensis</name>
    <dbReference type="NCBI Taxonomy" id="2484945"/>
    <lineage>
        <taxon>Bacteria</taxon>
        <taxon>Pseudomonadati</taxon>
        <taxon>Spirochaetota</taxon>
        <taxon>Spirochaetia</taxon>
        <taxon>Leptospirales</taxon>
        <taxon>Leptospiraceae</taxon>
        <taxon>Leptospira</taxon>
    </lineage>
</organism>
<dbReference type="InterPro" id="IPR015422">
    <property type="entry name" value="PyrdxlP-dep_Trfase_small"/>
</dbReference>
<dbReference type="OrthoDB" id="9810913at2"/>
<proteinExistence type="inferred from homology"/>
<dbReference type="GO" id="GO:0030170">
    <property type="term" value="F:pyridoxal phosphate binding"/>
    <property type="evidence" value="ECO:0007669"/>
    <property type="project" value="TreeGrafter"/>
</dbReference>
<keyword evidence="3 4" id="KW-0663">Pyridoxal phosphate</keyword>
<dbReference type="SUPFAM" id="SSF53383">
    <property type="entry name" value="PLP-dependent transferases"/>
    <property type="match status" value="1"/>
</dbReference>
<dbReference type="Pfam" id="PF01041">
    <property type="entry name" value="DegT_DnrJ_EryC1"/>
    <property type="match status" value="1"/>
</dbReference>
<evidence type="ECO:0000256" key="4">
    <source>
        <dbReference type="RuleBase" id="RU004508"/>
    </source>
</evidence>
<keyword evidence="5" id="KW-0808">Transferase</keyword>
<reference evidence="5" key="1">
    <citation type="journal article" date="2019" name="PLoS Negl. Trop. Dis.">
        <title>Revisiting the worldwide diversity of Leptospira species in the environment.</title>
        <authorList>
            <person name="Vincent A.T."/>
            <person name="Schiettekatte O."/>
            <person name="Bourhy P."/>
            <person name="Veyrier F.J."/>
            <person name="Picardeau M."/>
        </authorList>
    </citation>
    <scope>NUCLEOTIDE SEQUENCE [LARGE SCALE GENOMIC DNA]</scope>
    <source>
        <strain evidence="5">201702476</strain>
    </source>
</reference>
<feature type="active site" description="Proton acceptor" evidence="2">
    <location>
        <position position="183"/>
    </location>
</feature>
<comment type="similarity">
    <text evidence="1 4">Belongs to the DegT/DnrJ/EryC1 family.</text>
</comment>
<dbReference type="InterPro" id="IPR015424">
    <property type="entry name" value="PyrdxlP-dep_Trfase"/>
</dbReference>
<dbReference type="Gene3D" id="3.40.640.10">
    <property type="entry name" value="Type I PLP-dependent aspartate aminotransferase-like (Major domain)"/>
    <property type="match status" value="1"/>
</dbReference>
<dbReference type="PIRSF" id="PIRSF000390">
    <property type="entry name" value="PLP_StrS"/>
    <property type="match status" value="1"/>
</dbReference>
<keyword evidence="6" id="KW-1185">Reference proteome</keyword>
<evidence type="ECO:0000256" key="2">
    <source>
        <dbReference type="PIRSR" id="PIRSR000390-1"/>
    </source>
</evidence>
<dbReference type="EMBL" id="RQGD01000023">
    <property type="protein sequence ID" value="TGL59758.1"/>
    <property type="molecule type" value="Genomic_DNA"/>
</dbReference>
<dbReference type="GO" id="GO:0000271">
    <property type="term" value="P:polysaccharide biosynthetic process"/>
    <property type="evidence" value="ECO:0007669"/>
    <property type="project" value="TreeGrafter"/>
</dbReference>
<sequence>MNFELFGPSITDLEINTVMDAMKNGWYGEKKYWYVENFEKEFAKYHGRAYAIMTPNCTTAIHLLLLGLGIGPGDEVIVPECTWIASATHITHVGAKTVFADIDEKTWCMSAESLEKTITPKTKAVIVVDLYGNMPDMDAIREITKKHGIYLIEDSAGALGSVYKGQKAGSFGVGSVFSFHRTKTITTGEGGMLLLDDKKIFERCHFLRDHGRSKEVHYFNTEVAFKYMPTNLLASLGFAQFQRVEELVLAKRKLLLFYREIFSDIPDLYLNPEPPEGRNGAWCTSLIFGHSHNVTKESVMKALNEKGLEGRPFFYPLSCMPAYGGASPEKEAKNPIAYDLSKRGICLPAAFQTDAQNLLEYCNAIRSIIGFQERKVTF</sequence>
<comment type="caution">
    <text evidence="5">The sequence shown here is derived from an EMBL/GenBank/DDBJ whole genome shotgun (WGS) entry which is preliminary data.</text>
</comment>
<feature type="modified residue" description="N6-(pyridoxal phosphate)lysine" evidence="3">
    <location>
        <position position="183"/>
    </location>
</feature>
<evidence type="ECO:0000313" key="5">
    <source>
        <dbReference type="EMBL" id="TGL59758.1"/>
    </source>
</evidence>
<evidence type="ECO:0000313" key="6">
    <source>
        <dbReference type="Proteomes" id="UP000297693"/>
    </source>
</evidence>
<dbReference type="CDD" id="cd00616">
    <property type="entry name" value="AHBA_syn"/>
    <property type="match status" value="1"/>
</dbReference>
<name>A0A4R9K5W1_9LEPT</name>
<dbReference type="PANTHER" id="PTHR30244">
    <property type="entry name" value="TRANSAMINASE"/>
    <property type="match status" value="1"/>
</dbReference>
<accession>A0A4R9K5W1</accession>
<evidence type="ECO:0000256" key="1">
    <source>
        <dbReference type="ARBA" id="ARBA00037999"/>
    </source>
</evidence>
<gene>
    <name evidence="5" type="ORF">EHQ58_08435</name>
</gene>
<dbReference type="Proteomes" id="UP000297693">
    <property type="component" value="Unassembled WGS sequence"/>
</dbReference>